<evidence type="ECO:0000256" key="5">
    <source>
        <dbReference type="ARBA" id="ARBA00023004"/>
    </source>
</evidence>
<dbReference type="InterPro" id="IPR017972">
    <property type="entry name" value="Cyt_P450_CS"/>
</dbReference>
<keyword evidence="9" id="KW-0472">Membrane</keyword>
<dbReference type="SUPFAM" id="SSF48264">
    <property type="entry name" value="Cytochrome P450"/>
    <property type="match status" value="1"/>
</dbReference>
<dbReference type="PANTHER" id="PTHR46206:SF7">
    <property type="entry name" value="P450, PUTATIVE (EUROFUNG)-RELATED"/>
    <property type="match status" value="1"/>
</dbReference>
<evidence type="ECO:0000256" key="2">
    <source>
        <dbReference type="ARBA" id="ARBA00010617"/>
    </source>
</evidence>
<name>A0A420YK34_9PEZI</name>
<protein>
    <recommendedName>
        <fullName evidence="12">Ent-kaurene oxidase</fullName>
    </recommendedName>
</protein>
<comment type="caution">
    <text evidence="10">The sequence shown here is derived from an EMBL/GenBank/DDBJ whole genome shotgun (WGS) entry which is preliminary data.</text>
</comment>
<comment type="cofactor">
    <cofactor evidence="1 7">
        <name>heme</name>
        <dbReference type="ChEBI" id="CHEBI:30413"/>
    </cofactor>
</comment>
<dbReference type="GO" id="GO:0016705">
    <property type="term" value="F:oxidoreductase activity, acting on paired donors, with incorporation or reduction of molecular oxygen"/>
    <property type="evidence" value="ECO:0007669"/>
    <property type="project" value="InterPro"/>
</dbReference>
<evidence type="ECO:0000256" key="1">
    <source>
        <dbReference type="ARBA" id="ARBA00001971"/>
    </source>
</evidence>
<proteinExistence type="inferred from homology"/>
<dbReference type="PRINTS" id="PR00465">
    <property type="entry name" value="EP450IV"/>
</dbReference>
<keyword evidence="7 8" id="KW-0349">Heme</keyword>
<evidence type="ECO:0000313" key="11">
    <source>
        <dbReference type="Proteomes" id="UP000275385"/>
    </source>
</evidence>
<dbReference type="STRING" id="177199.A0A420YK34"/>
<dbReference type="EMBL" id="QVQW01000005">
    <property type="protein sequence ID" value="RKU48205.1"/>
    <property type="molecule type" value="Genomic_DNA"/>
</dbReference>
<dbReference type="Proteomes" id="UP000275385">
    <property type="component" value="Unassembled WGS sequence"/>
</dbReference>
<evidence type="ECO:0000256" key="4">
    <source>
        <dbReference type="ARBA" id="ARBA00023002"/>
    </source>
</evidence>
<gene>
    <name evidence="10" type="ORF">DL546_001228</name>
</gene>
<keyword evidence="11" id="KW-1185">Reference proteome</keyword>
<keyword evidence="5 7" id="KW-0408">Iron</keyword>
<keyword evidence="6 8" id="KW-0503">Monooxygenase</keyword>
<evidence type="ECO:0008006" key="12">
    <source>
        <dbReference type="Google" id="ProtNLM"/>
    </source>
</evidence>
<keyword evidence="3 7" id="KW-0479">Metal-binding</keyword>
<evidence type="ECO:0000256" key="7">
    <source>
        <dbReference type="PIRSR" id="PIRSR602403-1"/>
    </source>
</evidence>
<dbReference type="Pfam" id="PF00067">
    <property type="entry name" value="p450"/>
    <property type="match status" value="1"/>
</dbReference>
<comment type="similarity">
    <text evidence="2 8">Belongs to the cytochrome P450 family.</text>
</comment>
<dbReference type="GO" id="GO:0005506">
    <property type="term" value="F:iron ion binding"/>
    <property type="evidence" value="ECO:0007669"/>
    <property type="project" value="InterPro"/>
</dbReference>
<reference evidence="10 11" key="1">
    <citation type="submission" date="2018-08" db="EMBL/GenBank/DDBJ databases">
        <title>Draft genome of the lignicolous fungus Coniochaeta pulveracea.</title>
        <authorList>
            <person name="Borstlap C.J."/>
            <person name="De Witt R.N."/>
            <person name="Botha A."/>
            <person name="Volschenk H."/>
        </authorList>
    </citation>
    <scope>NUCLEOTIDE SEQUENCE [LARGE SCALE GENOMIC DNA]</scope>
    <source>
        <strain evidence="10 11">CAB683</strain>
    </source>
</reference>
<sequence>MVNMATQVLDILSARLPLIGTTILVSLVAFVIQRIFAHDPLAEIPWIGVELGDSEKRRKAFQNGGAKALYKRGYEKFKTGIFRLTSMRDASVVVVSPDFLPELKKLPDDVLSMKIAVMEDLESKYTGLKTDDDIVPHTIKVNLTPALIRLNPAIAEEVDRTLKAEFPSCKDWTPVKINSKLLRVVAIVSGRIFIGPELCHDEEYIDAAINYTVELMTARRAVQEISPVWMKRFRAPFLPEVKSLAEREKKVTRFLTPIVTARRDRERDDPGYKKPDDMLQWIVDAEKKFGVKEDAEIARLQCILSFAAIHTTTMTALNVFYNLAAYPNTVPEIREEVKTVLAEHDNQFTSHAMQSMKKLDSFLKETLRVHPPSFASFNRKVLKPIHLSNGTVIPAGVTLEVPAYGISRDPATFPNPDDFDGLRFYRMREANESFNSSSASAVEAAAHNQFVSVSQNSLTFGYGRHACPGRFFAANEIKMIIARAVLTWDVRNVGGEKGRYPNFDVGVACVPDPRRELEFKEL</sequence>
<accession>A0A420YK34</accession>
<dbReference type="GO" id="GO:0004497">
    <property type="term" value="F:monooxygenase activity"/>
    <property type="evidence" value="ECO:0007669"/>
    <property type="project" value="UniProtKB-KW"/>
</dbReference>
<keyword evidence="9" id="KW-1133">Transmembrane helix</keyword>
<dbReference type="InterPro" id="IPR001128">
    <property type="entry name" value="Cyt_P450"/>
</dbReference>
<dbReference type="Gene3D" id="1.10.630.10">
    <property type="entry name" value="Cytochrome P450"/>
    <property type="match status" value="1"/>
</dbReference>
<evidence type="ECO:0000256" key="8">
    <source>
        <dbReference type="RuleBase" id="RU000461"/>
    </source>
</evidence>
<dbReference type="PANTHER" id="PTHR46206">
    <property type="entry name" value="CYTOCHROME P450"/>
    <property type="match status" value="1"/>
</dbReference>
<organism evidence="10 11">
    <name type="scientific">Coniochaeta pulveracea</name>
    <dbReference type="NCBI Taxonomy" id="177199"/>
    <lineage>
        <taxon>Eukaryota</taxon>
        <taxon>Fungi</taxon>
        <taxon>Dikarya</taxon>
        <taxon>Ascomycota</taxon>
        <taxon>Pezizomycotina</taxon>
        <taxon>Sordariomycetes</taxon>
        <taxon>Sordariomycetidae</taxon>
        <taxon>Coniochaetales</taxon>
        <taxon>Coniochaetaceae</taxon>
        <taxon>Coniochaeta</taxon>
    </lineage>
</organism>
<dbReference type="InterPro" id="IPR036396">
    <property type="entry name" value="Cyt_P450_sf"/>
</dbReference>
<dbReference type="AlphaFoldDB" id="A0A420YK34"/>
<dbReference type="GO" id="GO:0020037">
    <property type="term" value="F:heme binding"/>
    <property type="evidence" value="ECO:0007669"/>
    <property type="project" value="InterPro"/>
</dbReference>
<feature type="transmembrane region" description="Helical" evidence="9">
    <location>
        <begin position="12"/>
        <end position="32"/>
    </location>
</feature>
<dbReference type="PROSITE" id="PS00086">
    <property type="entry name" value="CYTOCHROME_P450"/>
    <property type="match status" value="1"/>
</dbReference>
<keyword evidence="4 8" id="KW-0560">Oxidoreductase</keyword>
<dbReference type="CDD" id="cd11041">
    <property type="entry name" value="CYP503A1-like"/>
    <property type="match status" value="1"/>
</dbReference>
<evidence type="ECO:0000256" key="3">
    <source>
        <dbReference type="ARBA" id="ARBA00022723"/>
    </source>
</evidence>
<keyword evidence="9" id="KW-0812">Transmembrane</keyword>
<evidence type="ECO:0000313" key="10">
    <source>
        <dbReference type="EMBL" id="RKU48205.1"/>
    </source>
</evidence>
<evidence type="ECO:0000256" key="6">
    <source>
        <dbReference type="ARBA" id="ARBA00023033"/>
    </source>
</evidence>
<dbReference type="InterPro" id="IPR002403">
    <property type="entry name" value="Cyt_P450_E_grp-IV"/>
</dbReference>
<feature type="binding site" description="axial binding residue" evidence="7">
    <location>
        <position position="467"/>
    </location>
    <ligand>
        <name>heme</name>
        <dbReference type="ChEBI" id="CHEBI:30413"/>
    </ligand>
    <ligandPart>
        <name>Fe</name>
        <dbReference type="ChEBI" id="CHEBI:18248"/>
    </ligandPart>
</feature>
<evidence type="ECO:0000256" key="9">
    <source>
        <dbReference type="SAM" id="Phobius"/>
    </source>
</evidence>
<dbReference type="OrthoDB" id="1844152at2759"/>